<name>A0ABV8TKA3_9ACTN</name>
<dbReference type="Gene3D" id="3.90.176.10">
    <property type="entry name" value="Toxin ADP-ribosyltransferase, Chain A, domain 1"/>
    <property type="match status" value="1"/>
</dbReference>
<dbReference type="Proteomes" id="UP001595824">
    <property type="component" value="Unassembled WGS sequence"/>
</dbReference>
<comment type="caution">
    <text evidence="2">The sequence shown here is derived from an EMBL/GenBank/DDBJ whole genome shotgun (WGS) entry which is preliminary data.</text>
</comment>
<organism evidence="2 3">
    <name type="scientific">Streptomyces andamanensis</name>
    <dbReference type="NCBI Taxonomy" id="1565035"/>
    <lineage>
        <taxon>Bacteria</taxon>
        <taxon>Bacillati</taxon>
        <taxon>Actinomycetota</taxon>
        <taxon>Actinomycetes</taxon>
        <taxon>Kitasatosporales</taxon>
        <taxon>Streptomycetaceae</taxon>
        <taxon>Streptomyces</taxon>
    </lineage>
</organism>
<reference evidence="3" key="1">
    <citation type="journal article" date="2019" name="Int. J. Syst. Evol. Microbiol.">
        <title>The Global Catalogue of Microorganisms (GCM) 10K type strain sequencing project: providing services to taxonomists for standard genome sequencing and annotation.</title>
        <authorList>
            <consortium name="The Broad Institute Genomics Platform"/>
            <consortium name="The Broad Institute Genome Sequencing Center for Infectious Disease"/>
            <person name="Wu L."/>
            <person name="Ma J."/>
        </authorList>
    </citation>
    <scope>NUCLEOTIDE SEQUENCE [LARGE SCALE GENOMIC DNA]</scope>
    <source>
        <strain evidence="3">PCU 347</strain>
    </source>
</reference>
<dbReference type="EMBL" id="JBHSDP010000024">
    <property type="protein sequence ID" value="MFC4330806.1"/>
    <property type="molecule type" value="Genomic_DNA"/>
</dbReference>
<evidence type="ECO:0000256" key="1">
    <source>
        <dbReference type="SAM" id="MobiDB-lite"/>
    </source>
</evidence>
<sequence length="796" mass="82867">MIRRGAGRRAGRASARTARPLTVTPGGERVHLVHLGDRPPAPLTDLAGLLGPAGQDEVVVVVGSSLGDGGVDTLCDELAPALEESRKADIRVLRLVMSAGADEAGGRHSAARLLCERWGLDVLATAGAAVVVPDGSLFSPDLPGAPGGWWHFSTGQVPRRVGSRLPVPDWEPALERVGRETADGHVVEAVPAGLLVRPAQATAPVVHALPYAVPPDPDRPHVLLGAPGVPAEALADVLAALPGRLRRSARLLSLDGQDLIGTGRAVADLIGAETQVAHGIPVITEGSVPGETSVSLRMVGADGTPSWRPYVESVVCPPVRDGVRPPVRVGAWRAPAGLGDERTVGAEPDALPLDGRWKAAVTPAGLWIGPRSTRPPRAASERPVAHDVVAVDLGAPRRALDDSLWPHLDALLRDMEPEERERAVVHVHGVLGAKGMDRLRRLAVRHGFSLLAPEQTARATQTHTPDESGPEGEPEPGGSVPAAPVPGVPLATTSAHAPVASPAPDIPDVPDVSSGEPAYATAGVGTGTSTSTSTSTRENAARTPVPPPSEESRSRPTPVAQPAIPQPSSPQKSAPQTDHERLRASLGPFWERHAKAATQAMTRMPGMRAQDTGGASLAHLAAVHVYLTAVDASELGTAVADDDESTLTLLRCLEWGLRRLPSYRGAVVSTGPGLTTRLTPDLVGARLDSEVPVRGTAVEATCPAPPADHVLIWSVTGRRTDALVDGEGREILFSRHSGFRVLDVVRRGPATVGLLRELPPHDRSSGTAELSGADTALLERLRTALDLSPAAPAGPS</sequence>
<feature type="compositionally biased region" description="Basic residues" evidence="1">
    <location>
        <begin position="1"/>
        <end position="11"/>
    </location>
</feature>
<evidence type="ECO:0000313" key="2">
    <source>
        <dbReference type="EMBL" id="MFC4330806.1"/>
    </source>
</evidence>
<dbReference type="RefSeq" id="WP_381741850.1">
    <property type="nucleotide sequence ID" value="NZ_JBHSDP010000024.1"/>
</dbReference>
<feature type="region of interest" description="Disordered" evidence="1">
    <location>
        <begin position="452"/>
        <end position="580"/>
    </location>
</feature>
<protein>
    <submittedName>
        <fullName evidence="2">Uncharacterized protein</fullName>
    </submittedName>
</protein>
<proteinExistence type="predicted"/>
<feature type="compositionally biased region" description="Low complexity" evidence="1">
    <location>
        <begin position="527"/>
        <end position="536"/>
    </location>
</feature>
<feature type="region of interest" description="Disordered" evidence="1">
    <location>
        <begin position="1"/>
        <end position="23"/>
    </location>
</feature>
<evidence type="ECO:0000313" key="3">
    <source>
        <dbReference type="Proteomes" id="UP001595824"/>
    </source>
</evidence>
<keyword evidence="3" id="KW-1185">Reference proteome</keyword>
<gene>
    <name evidence="2" type="ORF">ACFPC0_24065</name>
</gene>
<accession>A0ABV8TKA3</accession>